<reference evidence="1" key="1">
    <citation type="submission" date="2021-06" db="EMBL/GenBank/DDBJ databases">
        <title>Genome-based taxonomic framework of Microbacterium strains isolated from marine environment, the description of four new species and reclassification of four preexisting species.</title>
        <authorList>
            <person name="Lee S.D."/>
            <person name="Kim S.-M."/>
            <person name="Byeon Y.-S."/>
            <person name="Yang H.L."/>
            <person name="Kim I.S."/>
        </authorList>
    </citation>
    <scope>NUCLEOTIDE SEQUENCE</scope>
    <source>
        <strain evidence="1">KACC 20510</strain>
    </source>
</reference>
<comment type="caution">
    <text evidence="1">The sequence shown here is derived from an EMBL/GenBank/DDBJ whole genome shotgun (WGS) entry which is preliminary data.</text>
</comment>
<dbReference type="EMBL" id="JAHWXI010000001">
    <property type="protein sequence ID" value="MDN4462848.1"/>
    <property type="molecule type" value="Genomic_DNA"/>
</dbReference>
<name>A0ABT8FNF7_9MICO</name>
<dbReference type="Proteomes" id="UP001172731">
    <property type="component" value="Unassembled WGS sequence"/>
</dbReference>
<evidence type="ECO:0000313" key="1">
    <source>
        <dbReference type="EMBL" id="MDN4462848.1"/>
    </source>
</evidence>
<keyword evidence="2" id="KW-1185">Reference proteome</keyword>
<proteinExistence type="predicted"/>
<evidence type="ECO:0000313" key="2">
    <source>
        <dbReference type="Proteomes" id="UP001172731"/>
    </source>
</evidence>
<dbReference type="Pfam" id="PF13376">
    <property type="entry name" value="OmdA"/>
    <property type="match status" value="1"/>
</dbReference>
<protein>
    <submittedName>
        <fullName evidence="1">YdeI/OmpD-associated family protein</fullName>
    </submittedName>
</protein>
<accession>A0ABT8FNF7</accession>
<sequence>MPAVRSPRQRAHLRPLGPEAADVLPLTPFGIVGRAERCRREGVQAALDADPKVAAAFAAQSAQNRFAMSFRIGNLKRPETRAARVAEYIQMLQRGETLYGA</sequence>
<organism evidence="1 2">
    <name type="scientific">Microbacterium aurantiacum</name>
    <dbReference type="NCBI Taxonomy" id="162393"/>
    <lineage>
        <taxon>Bacteria</taxon>
        <taxon>Bacillati</taxon>
        <taxon>Actinomycetota</taxon>
        <taxon>Actinomycetes</taxon>
        <taxon>Micrococcales</taxon>
        <taxon>Microbacteriaceae</taxon>
        <taxon>Microbacterium</taxon>
    </lineage>
</organism>
<gene>
    <name evidence="1" type="ORF">KZC48_00315</name>
</gene>